<proteinExistence type="predicted"/>
<gene>
    <name evidence="3" type="ORF">DQQ10_22755</name>
</gene>
<keyword evidence="1" id="KW-0732">Signal</keyword>
<reference evidence="3 4" key="1">
    <citation type="submission" date="2018-06" db="EMBL/GenBank/DDBJ databases">
        <title>Chryseolinea flavus sp. nov., a member of the phylum Bacteroidetes isolated from soil.</title>
        <authorList>
            <person name="Li Y."/>
            <person name="Wang J."/>
        </authorList>
    </citation>
    <scope>NUCLEOTIDE SEQUENCE [LARGE SCALE GENOMIC DNA]</scope>
    <source>
        <strain evidence="3 4">SDU1-6</strain>
    </source>
</reference>
<organism evidence="3 4">
    <name type="scientific">Pseudochryseolinea flava</name>
    <dbReference type="NCBI Taxonomy" id="2059302"/>
    <lineage>
        <taxon>Bacteria</taxon>
        <taxon>Pseudomonadati</taxon>
        <taxon>Bacteroidota</taxon>
        <taxon>Cytophagia</taxon>
        <taxon>Cytophagales</taxon>
        <taxon>Fulvivirgaceae</taxon>
        <taxon>Pseudochryseolinea</taxon>
    </lineage>
</organism>
<dbReference type="InterPro" id="IPR036761">
    <property type="entry name" value="TTHA0802/YceI-like_sf"/>
</dbReference>
<sequence>MKKLNFLILFLLAGTVSFAQTWSLDKAHSNLGFSVSHLMVSEVDGSFKNFDAKITSSKEDFTDAVIDFTAEVASISTDNEQRDGHLKGADFFDAQKFEKITFKSKSIKKLDAKKYKVIGDLTMHGVTKQVELDVTFGGTAVHPYNKKTIAGFKVGGIIKRSDFGVGASTSSAVVGDEVTLNAKTEFAKD</sequence>
<feature type="signal peptide" evidence="1">
    <location>
        <begin position="1"/>
        <end position="19"/>
    </location>
</feature>
<evidence type="ECO:0000259" key="2">
    <source>
        <dbReference type="SMART" id="SM00867"/>
    </source>
</evidence>
<evidence type="ECO:0000313" key="3">
    <source>
        <dbReference type="EMBL" id="RAV98562.1"/>
    </source>
</evidence>
<protein>
    <submittedName>
        <fullName evidence="3">Polyisoprenoid-binding protein</fullName>
    </submittedName>
</protein>
<name>A0A364XWI0_9BACT</name>
<evidence type="ECO:0000256" key="1">
    <source>
        <dbReference type="SAM" id="SignalP"/>
    </source>
</evidence>
<dbReference type="PANTHER" id="PTHR34406:SF1">
    <property type="entry name" value="PROTEIN YCEI"/>
    <property type="match status" value="1"/>
</dbReference>
<dbReference type="Gene3D" id="2.40.128.110">
    <property type="entry name" value="Lipid/polyisoprenoid-binding, YceI-like"/>
    <property type="match status" value="1"/>
</dbReference>
<accession>A0A364XWI0</accession>
<dbReference type="AlphaFoldDB" id="A0A364XWI0"/>
<dbReference type="SMART" id="SM00867">
    <property type="entry name" value="YceI"/>
    <property type="match status" value="1"/>
</dbReference>
<dbReference type="EMBL" id="QMFY01000016">
    <property type="protein sequence ID" value="RAV98562.1"/>
    <property type="molecule type" value="Genomic_DNA"/>
</dbReference>
<feature type="chain" id="PRO_5016768794" evidence="1">
    <location>
        <begin position="20"/>
        <end position="189"/>
    </location>
</feature>
<dbReference type="RefSeq" id="WP_112749238.1">
    <property type="nucleotide sequence ID" value="NZ_QMFY01000016.1"/>
</dbReference>
<comment type="caution">
    <text evidence="3">The sequence shown here is derived from an EMBL/GenBank/DDBJ whole genome shotgun (WGS) entry which is preliminary data.</text>
</comment>
<dbReference type="InterPro" id="IPR007372">
    <property type="entry name" value="Lipid/polyisoprenoid-bd_YceI"/>
</dbReference>
<dbReference type="Proteomes" id="UP000251889">
    <property type="component" value="Unassembled WGS sequence"/>
</dbReference>
<dbReference type="SUPFAM" id="SSF101874">
    <property type="entry name" value="YceI-like"/>
    <property type="match status" value="1"/>
</dbReference>
<keyword evidence="4" id="KW-1185">Reference proteome</keyword>
<evidence type="ECO:0000313" key="4">
    <source>
        <dbReference type="Proteomes" id="UP000251889"/>
    </source>
</evidence>
<dbReference type="Pfam" id="PF04264">
    <property type="entry name" value="YceI"/>
    <property type="match status" value="1"/>
</dbReference>
<dbReference type="PANTHER" id="PTHR34406">
    <property type="entry name" value="PROTEIN YCEI"/>
    <property type="match status" value="1"/>
</dbReference>
<dbReference type="OrthoDB" id="9811006at2"/>
<feature type="domain" description="Lipid/polyisoprenoid-binding YceI-like" evidence="2">
    <location>
        <begin position="21"/>
        <end position="187"/>
    </location>
</feature>